<dbReference type="AlphaFoldDB" id="A0A1D8GD66"/>
<dbReference type="InterPro" id="IPR036590">
    <property type="entry name" value="SRAP-like"/>
</dbReference>
<evidence type="ECO:0000256" key="8">
    <source>
        <dbReference type="RuleBase" id="RU364100"/>
    </source>
</evidence>
<organism evidence="9 10">
    <name type="scientific">Geosporobacter ferrireducens</name>
    <dbReference type="NCBI Taxonomy" id="1424294"/>
    <lineage>
        <taxon>Bacteria</taxon>
        <taxon>Bacillati</taxon>
        <taxon>Bacillota</taxon>
        <taxon>Clostridia</taxon>
        <taxon>Peptostreptococcales</taxon>
        <taxon>Thermotaleaceae</taxon>
        <taxon>Geosporobacter</taxon>
    </lineage>
</organism>
<keyword evidence="5" id="KW-0190">Covalent protein-DNA linkage</keyword>
<accession>A0A1D8GD66</accession>
<dbReference type="RefSeq" id="WP_069974389.1">
    <property type="nucleotide sequence ID" value="NZ_CP017269.1"/>
</dbReference>
<dbReference type="Pfam" id="PF02586">
    <property type="entry name" value="SRAP"/>
    <property type="match status" value="1"/>
</dbReference>
<evidence type="ECO:0000256" key="7">
    <source>
        <dbReference type="ARBA" id="ARBA00023239"/>
    </source>
</evidence>
<sequence>MCGRYYLAAKLRDLMEWYGIESTDIDYVPRYNIAPTQYAPVILGGEKRILKLFRWGLVPSWSKDLGVGQKMINARSETLSEKPSFREAFKKRRCIVPASGFYEWNKAESKRIPYRFYVPNRPILSMAGLWDIWRSETGENTYSFTIITTEPNETIKPYHHRMAVLLEPDEENLWLDENIQDIKRLSNLLKPYEGERLEKQRVSEAVNSVRNDFATLLDPVEESVQLRFDL</sequence>
<evidence type="ECO:0000256" key="5">
    <source>
        <dbReference type="ARBA" id="ARBA00023124"/>
    </source>
</evidence>
<keyword evidence="6" id="KW-0238">DNA-binding</keyword>
<dbReference type="GO" id="GO:0006508">
    <property type="term" value="P:proteolysis"/>
    <property type="evidence" value="ECO:0007669"/>
    <property type="project" value="UniProtKB-KW"/>
</dbReference>
<evidence type="ECO:0000256" key="4">
    <source>
        <dbReference type="ARBA" id="ARBA00022801"/>
    </source>
</evidence>
<comment type="similarity">
    <text evidence="1 8">Belongs to the SOS response-associated peptidase family.</text>
</comment>
<dbReference type="Proteomes" id="UP000095743">
    <property type="component" value="Chromosome"/>
</dbReference>
<dbReference type="GO" id="GO:0008233">
    <property type="term" value="F:peptidase activity"/>
    <property type="evidence" value="ECO:0007669"/>
    <property type="project" value="UniProtKB-KW"/>
</dbReference>
<proteinExistence type="inferred from homology"/>
<dbReference type="EC" id="3.4.-.-" evidence="8"/>
<keyword evidence="10" id="KW-1185">Reference proteome</keyword>
<protein>
    <recommendedName>
        <fullName evidence="8">Abasic site processing protein</fullName>
        <ecNumber evidence="8">3.4.-.-</ecNumber>
    </recommendedName>
</protein>
<keyword evidence="2 8" id="KW-0645">Protease</keyword>
<dbReference type="GO" id="GO:0016829">
    <property type="term" value="F:lyase activity"/>
    <property type="evidence" value="ECO:0007669"/>
    <property type="project" value="UniProtKB-KW"/>
</dbReference>
<keyword evidence="3" id="KW-0227">DNA damage</keyword>
<gene>
    <name evidence="9" type="ORF">Gferi_04200</name>
</gene>
<dbReference type="EMBL" id="CP017269">
    <property type="protein sequence ID" value="AOT68822.1"/>
    <property type="molecule type" value="Genomic_DNA"/>
</dbReference>
<evidence type="ECO:0000256" key="6">
    <source>
        <dbReference type="ARBA" id="ARBA00023125"/>
    </source>
</evidence>
<keyword evidence="7" id="KW-0456">Lyase</keyword>
<evidence type="ECO:0000313" key="9">
    <source>
        <dbReference type="EMBL" id="AOT68822.1"/>
    </source>
</evidence>
<dbReference type="Gene3D" id="3.90.1680.10">
    <property type="entry name" value="SOS response associated peptidase-like"/>
    <property type="match status" value="1"/>
</dbReference>
<dbReference type="OrthoDB" id="9782620at2"/>
<dbReference type="KEGG" id="gfe:Gferi_04200"/>
<dbReference type="SUPFAM" id="SSF143081">
    <property type="entry name" value="BB1717-like"/>
    <property type="match status" value="1"/>
</dbReference>
<dbReference type="PANTHER" id="PTHR13604:SF0">
    <property type="entry name" value="ABASIC SITE PROCESSING PROTEIN HMCES"/>
    <property type="match status" value="1"/>
</dbReference>
<evidence type="ECO:0000256" key="2">
    <source>
        <dbReference type="ARBA" id="ARBA00022670"/>
    </source>
</evidence>
<dbReference type="InterPro" id="IPR003738">
    <property type="entry name" value="SRAP"/>
</dbReference>
<evidence type="ECO:0000313" key="10">
    <source>
        <dbReference type="Proteomes" id="UP000095743"/>
    </source>
</evidence>
<dbReference type="PANTHER" id="PTHR13604">
    <property type="entry name" value="DC12-RELATED"/>
    <property type="match status" value="1"/>
</dbReference>
<dbReference type="STRING" id="1424294.Gferi_04200"/>
<reference evidence="9 10" key="1">
    <citation type="submission" date="2016-09" db="EMBL/GenBank/DDBJ databases">
        <title>Genomic analysis reveals versatility of anaerobic energy metabolism of Geosporobacter ferrireducens IRF9 of phylum Firmicutes.</title>
        <authorList>
            <person name="Kim S.-J."/>
        </authorList>
    </citation>
    <scope>NUCLEOTIDE SEQUENCE [LARGE SCALE GENOMIC DNA]</scope>
    <source>
        <strain evidence="9 10">IRF9</strain>
    </source>
</reference>
<keyword evidence="4 8" id="KW-0378">Hydrolase</keyword>
<name>A0A1D8GD66_9FIRM</name>
<evidence type="ECO:0000256" key="1">
    <source>
        <dbReference type="ARBA" id="ARBA00008136"/>
    </source>
</evidence>
<dbReference type="GO" id="GO:0003697">
    <property type="term" value="F:single-stranded DNA binding"/>
    <property type="evidence" value="ECO:0007669"/>
    <property type="project" value="InterPro"/>
</dbReference>
<dbReference type="GO" id="GO:0106300">
    <property type="term" value="P:protein-DNA covalent cross-linking repair"/>
    <property type="evidence" value="ECO:0007669"/>
    <property type="project" value="InterPro"/>
</dbReference>
<evidence type="ECO:0000256" key="3">
    <source>
        <dbReference type="ARBA" id="ARBA00022763"/>
    </source>
</evidence>